<name>A0A922HWV4_DERFA</name>
<reference evidence="1" key="1">
    <citation type="submission" date="2013-05" db="EMBL/GenBank/DDBJ databases">
        <authorList>
            <person name="Yim A.K.Y."/>
            <person name="Chan T.F."/>
            <person name="Ji K.M."/>
            <person name="Liu X.Y."/>
            <person name="Zhou J.W."/>
            <person name="Li R.Q."/>
            <person name="Yang K.Y."/>
            <person name="Li J."/>
            <person name="Li M."/>
            <person name="Law P.T.W."/>
            <person name="Wu Y.L."/>
            <person name="Cai Z.L."/>
            <person name="Qin H."/>
            <person name="Bao Y."/>
            <person name="Leung R.K.K."/>
            <person name="Ng P.K.S."/>
            <person name="Zou J."/>
            <person name="Zhong X.J."/>
            <person name="Ran P.X."/>
            <person name="Zhong N.S."/>
            <person name="Liu Z.G."/>
            <person name="Tsui S.K.W."/>
        </authorList>
    </citation>
    <scope>NUCLEOTIDE SEQUENCE</scope>
    <source>
        <strain evidence="1">Derf</strain>
        <tissue evidence="1">Whole organism</tissue>
    </source>
</reference>
<comment type="caution">
    <text evidence="1">The sequence shown here is derived from an EMBL/GenBank/DDBJ whole genome shotgun (WGS) entry which is preliminary data.</text>
</comment>
<gene>
    <name evidence="1" type="ORF">DERF_011308</name>
</gene>
<dbReference type="EMBL" id="ASGP02000005">
    <property type="protein sequence ID" value="KAH9506582.1"/>
    <property type="molecule type" value="Genomic_DNA"/>
</dbReference>
<dbReference type="AlphaFoldDB" id="A0A922HWV4"/>
<accession>A0A922HWV4</accession>
<sequence length="83" mass="9557">MSMFKLLPGSKLFHYDVISCLKLNLKKTSSFLGPTFFYSCHCSIKPMLTMSKRLTRDIINLTIKLLISGLYHHFLANNCEKNV</sequence>
<protein>
    <submittedName>
        <fullName evidence="1">Uncharacterized protein</fullName>
    </submittedName>
</protein>
<proteinExistence type="predicted"/>
<evidence type="ECO:0000313" key="2">
    <source>
        <dbReference type="Proteomes" id="UP000790347"/>
    </source>
</evidence>
<dbReference type="Proteomes" id="UP000790347">
    <property type="component" value="Unassembled WGS sequence"/>
</dbReference>
<organism evidence="1 2">
    <name type="scientific">Dermatophagoides farinae</name>
    <name type="common">American house dust mite</name>
    <dbReference type="NCBI Taxonomy" id="6954"/>
    <lineage>
        <taxon>Eukaryota</taxon>
        <taxon>Metazoa</taxon>
        <taxon>Ecdysozoa</taxon>
        <taxon>Arthropoda</taxon>
        <taxon>Chelicerata</taxon>
        <taxon>Arachnida</taxon>
        <taxon>Acari</taxon>
        <taxon>Acariformes</taxon>
        <taxon>Sarcoptiformes</taxon>
        <taxon>Astigmata</taxon>
        <taxon>Psoroptidia</taxon>
        <taxon>Analgoidea</taxon>
        <taxon>Pyroglyphidae</taxon>
        <taxon>Dermatophagoidinae</taxon>
        <taxon>Dermatophagoides</taxon>
    </lineage>
</organism>
<evidence type="ECO:0000313" key="1">
    <source>
        <dbReference type="EMBL" id="KAH9506582.1"/>
    </source>
</evidence>
<keyword evidence="2" id="KW-1185">Reference proteome</keyword>
<reference evidence="1" key="2">
    <citation type="journal article" date="2022" name="Res Sq">
        <title>Comparative Genomics Reveals Insights into the Divergent Evolution of Astigmatic Mites and Household Pest Adaptations.</title>
        <authorList>
            <person name="Xiong Q."/>
            <person name="Wan A.T.-Y."/>
            <person name="Liu X.-Y."/>
            <person name="Fung C.S.-H."/>
            <person name="Xiao X."/>
            <person name="Malainual N."/>
            <person name="Hou J."/>
            <person name="Wang L."/>
            <person name="Wang M."/>
            <person name="Yang K."/>
            <person name="Cui Y."/>
            <person name="Leung E."/>
            <person name="Nong W."/>
            <person name="Shin S.-K."/>
            <person name="Au S."/>
            <person name="Jeong K.Y."/>
            <person name="Chew F.T."/>
            <person name="Hui J."/>
            <person name="Leung T.F."/>
            <person name="Tungtrongchitr A."/>
            <person name="Zhong N."/>
            <person name="Liu Z."/>
            <person name="Tsui S."/>
        </authorList>
    </citation>
    <scope>NUCLEOTIDE SEQUENCE</scope>
    <source>
        <strain evidence="1">Derf</strain>
        <tissue evidence="1">Whole organism</tissue>
    </source>
</reference>